<dbReference type="AlphaFoldDB" id="S9PES0"/>
<feature type="compositionally biased region" description="Basic and acidic residues" evidence="1">
    <location>
        <begin position="127"/>
        <end position="139"/>
    </location>
</feature>
<accession>S9PES0</accession>
<evidence type="ECO:0000313" key="2">
    <source>
        <dbReference type="EMBL" id="EPX60862.1"/>
    </source>
</evidence>
<gene>
    <name evidence="2" type="ORF">D187_001513</name>
</gene>
<evidence type="ECO:0000256" key="1">
    <source>
        <dbReference type="SAM" id="MobiDB-lite"/>
    </source>
</evidence>
<comment type="caution">
    <text evidence="2">The sequence shown here is derived from an EMBL/GenBank/DDBJ whole genome shotgun (WGS) entry which is preliminary data.</text>
</comment>
<evidence type="ECO:0000313" key="3">
    <source>
        <dbReference type="Proteomes" id="UP000011682"/>
    </source>
</evidence>
<proteinExistence type="predicted"/>
<feature type="region of interest" description="Disordered" evidence="1">
    <location>
        <begin position="119"/>
        <end position="147"/>
    </location>
</feature>
<dbReference type="EMBL" id="ANAH02000011">
    <property type="protein sequence ID" value="EPX60862.1"/>
    <property type="molecule type" value="Genomic_DNA"/>
</dbReference>
<dbReference type="Proteomes" id="UP000011682">
    <property type="component" value="Unassembled WGS sequence"/>
</dbReference>
<name>S9PES0_CYSF2</name>
<sequence>MVEALAVRHVGIEVQRPALASGGPIGRRLDDALTFLGLGMIALEHTGASSLERTIQVTSGDHASVRHEVHEVLDAEARHASVDEQETVVGPRQGEGGGGLGWTFLSGDDSVCRGAVGDGFTRTTSAGEKRGKDEGRETHGSTPVRAVGRVGTLRVASLKAVSTQSGTCGLLRACSPCSSGVVPPERLLS</sequence>
<reference evidence="2" key="1">
    <citation type="submission" date="2013-05" db="EMBL/GenBank/DDBJ databases">
        <title>Genome assembly of Cystobacter fuscus DSM 2262.</title>
        <authorList>
            <person name="Sharma G."/>
            <person name="Khatri I."/>
            <person name="Kaur C."/>
            <person name="Mayilraj S."/>
            <person name="Subramanian S."/>
        </authorList>
    </citation>
    <scope>NUCLEOTIDE SEQUENCE [LARGE SCALE GENOMIC DNA]</scope>
    <source>
        <strain evidence="2">DSM 2262</strain>
    </source>
</reference>
<protein>
    <submittedName>
        <fullName evidence="2">Uncharacterized protein</fullName>
    </submittedName>
</protein>
<keyword evidence="3" id="KW-1185">Reference proteome</keyword>
<organism evidence="2 3">
    <name type="scientific">Cystobacter fuscus (strain ATCC 25194 / DSM 2262 / NBRC 100088 / M29)</name>
    <dbReference type="NCBI Taxonomy" id="1242864"/>
    <lineage>
        <taxon>Bacteria</taxon>
        <taxon>Pseudomonadati</taxon>
        <taxon>Myxococcota</taxon>
        <taxon>Myxococcia</taxon>
        <taxon>Myxococcales</taxon>
        <taxon>Cystobacterineae</taxon>
        <taxon>Archangiaceae</taxon>
        <taxon>Cystobacter</taxon>
    </lineage>
</organism>